<keyword evidence="7 8" id="KW-0472">Membrane</keyword>
<comment type="caution">
    <text evidence="9">The sequence shown here is derived from an EMBL/GenBank/DDBJ whole genome shotgun (WGS) entry which is preliminary data.</text>
</comment>
<evidence type="ECO:0000313" key="9">
    <source>
        <dbReference type="EMBL" id="KKR05552.1"/>
    </source>
</evidence>
<feature type="transmembrane region" description="Helical" evidence="8">
    <location>
        <begin position="552"/>
        <end position="572"/>
    </location>
</feature>
<feature type="transmembrane region" description="Helical" evidence="8">
    <location>
        <begin position="12"/>
        <end position="31"/>
    </location>
</feature>
<comment type="subcellular location">
    <subcellularLocation>
        <location evidence="1">Cell membrane</location>
        <topology evidence="1">Multi-pass membrane protein</topology>
    </subcellularLocation>
</comment>
<dbReference type="EMBL" id="LBWK01000002">
    <property type="protein sequence ID" value="KKR05552.1"/>
    <property type="molecule type" value="Genomic_DNA"/>
</dbReference>
<feature type="transmembrane region" description="Helical" evidence="8">
    <location>
        <begin position="204"/>
        <end position="223"/>
    </location>
</feature>
<keyword evidence="6 8" id="KW-1133">Transmembrane helix</keyword>
<proteinExistence type="predicted"/>
<feature type="transmembrane region" description="Helical" evidence="8">
    <location>
        <begin position="373"/>
        <end position="399"/>
    </location>
</feature>
<dbReference type="GO" id="GO:0005886">
    <property type="term" value="C:plasma membrane"/>
    <property type="evidence" value="ECO:0007669"/>
    <property type="project" value="UniProtKB-SubCell"/>
</dbReference>
<feature type="transmembrane region" description="Helical" evidence="8">
    <location>
        <begin position="522"/>
        <end position="540"/>
    </location>
</feature>
<dbReference type="AlphaFoldDB" id="A0A0G0QV75"/>
<evidence type="ECO:0000256" key="6">
    <source>
        <dbReference type="ARBA" id="ARBA00022989"/>
    </source>
</evidence>
<keyword evidence="5" id="KW-0573">Peptidoglycan synthesis</keyword>
<feature type="transmembrane region" description="Helical" evidence="8">
    <location>
        <begin position="479"/>
        <end position="502"/>
    </location>
</feature>
<name>A0A0G0QV75_9BACT</name>
<evidence type="ECO:0000256" key="7">
    <source>
        <dbReference type="ARBA" id="ARBA00023136"/>
    </source>
</evidence>
<dbReference type="Proteomes" id="UP000034799">
    <property type="component" value="Unassembled WGS sequence"/>
</dbReference>
<keyword evidence="2" id="KW-1003">Cell membrane</keyword>
<dbReference type="GO" id="GO:0009252">
    <property type="term" value="P:peptidoglycan biosynthetic process"/>
    <property type="evidence" value="ECO:0007669"/>
    <property type="project" value="UniProtKB-KW"/>
</dbReference>
<dbReference type="InterPro" id="IPR004268">
    <property type="entry name" value="MurJ"/>
</dbReference>
<dbReference type="InterPro" id="IPR051050">
    <property type="entry name" value="Lipid_II_flippase_MurJ/MviN"/>
</dbReference>
<evidence type="ECO:0000256" key="4">
    <source>
        <dbReference type="ARBA" id="ARBA00022960"/>
    </source>
</evidence>
<sequence>MRINRGILKTLYNVVNSVGAITILLLIIKVLGFVKVRIIAELFGVSRELDIFWAAFTIPDTIFNVLVAGAINAAIIPVFTNLLHTDESKLKDVFKRLTLVYTLFFIVISVSLFAFSNQVGELLISSDSLHKFLGTSDGISLENVRLFSNLMRIMLISPILLGASSLISAYLQAHRRFFTATLAPLLYNLGMIIGSLILVKFSKLGIYGIAWSVVIASAFHLVIQIPEFARIYKSVPEKWTAKFAKFVSHLFSKEILVVFKLALPRIIGLLGEQVNVIVNTIISFTLSAGALSAYKFALSLHLFPVQIFTGAISQVVLPKLSEEHAKGQKKAFMRTFNGALKQTLFVILPISAMILVLRLPLVRLAYGVGAFDWWATIITSWCLALLAISIVAQSVVAIILRAFYAIHETRLPLIATFVSIVVNILCGYYLTNFFSHYWDWRPILAQIVSQLTYIDGKTLMQVLWSFLQDTFRWMQTRNLSDASVGGLGLALSLSFAAEMFVAGWLLQKKIKVFSWKYTYRPVFKMLLNTVLMTVTMYYVFKLTDFSLDTTRTLSIIGVTLITSVYGGLVYVVGAKVLKISELDIITQKFITIAAPMISTIKSVFRMGRDESKK</sequence>
<evidence type="ECO:0000256" key="8">
    <source>
        <dbReference type="SAM" id="Phobius"/>
    </source>
</evidence>
<feature type="transmembrane region" description="Helical" evidence="8">
    <location>
        <begin position="51"/>
        <end position="76"/>
    </location>
</feature>
<evidence type="ECO:0000256" key="5">
    <source>
        <dbReference type="ARBA" id="ARBA00022984"/>
    </source>
</evidence>
<accession>A0A0G0QV75</accession>
<evidence type="ECO:0000256" key="2">
    <source>
        <dbReference type="ARBA" id="ARBA00022475"/>
    </source>
</evidence>
<dbReference type="STRING" id="1619100.UT34_C0002G0059"/>
<dbReference type="GO" id="GO:0008360">
    <property type="term" value="P:regulation of cell shape"/>
    <property type="evidence" value="ECO:0007669"/>
    <property type="project" value="UniProtKB-KW"/>
</dbReference>
<feature type="transmembrane region" description="Helical" evidence="8">
    <location>
        <begin position="411"/>
        <end position="431"/>
    </location>
</feature>
<dbReference type="PRINTS" id="PR01806">
    <property type="entry name" value="VIRFACTRMVIN"/>
</dbReference>
<reference evidence="9 10" key="1">
    <citation type="journal article" date="2015" name="Nature">
        <title>rRNA introns, odd ribosomes, and small enigmatic genomes across a large radiation of phyla.</title>
        <authorList>
            <person name="Brown C.T."/>
            <person name="Hug L.A."/>
            <person name="Thomas B.C."/>
            <person name="Sharon I."/>
            <person name="Castelle C.J."/>
            <person name="Singh A."/>
            <person name="Wilkins M.J."/>
            <person name="Williams K.H."/>
            <person name="Banfield J.F."/>
        </authorList>
    </citation>
    <scope>NUCLEOTIDE SEQUENCE [LARGE SCALE GENOMIC DNA]</scope>
</reference>
<keyword evidence="4" id="KW-0133">Cell shape</keyword>
<dbReference type="GO" id="GO:0015648">
    <property type="term" value="F:lipid-linked peptidoglycan transporter activity"/>
    <property type="evidence" value="ECO:0007669"/>
    <property type="project" value="TreeGrafter"/>
</dbReference>
<dbReference type="Pfam" id="PF03023">
    <property type="entry name" value="MurJ"/>
    <property type="match status" value="1"/>
</dbReference>
<evidence type="ECO:0000256" key="1">
    <source>
        <dbReference type="ARBA" id="ARBA00004651"/>
    </source>
</evidence>
<feature type="transmembrane region" description="Helical" evidence="8">
    <location>
        <begin position="150"/>
        <end position="170"/>
    </location>
</feature>
<feature type="transmembrane region" description="Helical" evidence="8">
    <location>
        <begin position="177"/>
        <end position="198"/>
    </location>
</feature>
<gene>
    <name evidence="9" type="ORF">UT34_C0002G0059</name>
</gene>
<dbReference type="PANTHER" id="PTHR47019">
    <property type="entry name" value="LIPID II FLIPPASE MURJ"/>
    <property type="match status" value="1"/>
</dbReference>
<protein>
    <submittedName>
        <fullName evidence="9">Putative membrane protein</fullName>
    </submittedName>
</protein>
<evidence type="ECO:0000256" key="3">
    <source>
        <dbReference type="ARBA" id="ARBA00022692"/>
    </source>
</evidence>
<feature type="transmembrane region" description="Helical" evidence="8">
    <location>
        <begin position="339"/>
        <end position="361"/>
    </location>
</feature>
<feature type="transmembrane region" description="Helical" evidence="8">
    <location>
        <begin position="97"/>
        <end position="115"/>
    </location>
</feature>
<evidence type="ECO:0000313" key="10">
    <source>
        <dbReference type="Proteomes" id="UP000034799"/>
    </source>
</evidence>
<keyword evidence="3 8" id="KW-0812">Transmembrane</keyword>
<organism evidence="9 10">
    <name type="scientific">candidate division WS6 bacterium GW2011_GWF2_39_15</name>
    <dbReference type="NCBI Taxonomy" id="1619100"/>
    <lineage>
        <taxon>Bacteria</taxon>
        <taxon>Candidatus Dojkabacteria</taxon>
    </lineage>
</organism>
<dbReference type="GO" id="GO:0034204">
    <property type="term" value="P:lipid translocation"/>
    <property type="evidence" value="ECO:0007669"/>
    <property type="project" value="TreeGrafter"/>
</dbReference>
<dbReference type="PANTHER" id="PTHR47019:SF1">
    <property type="entry name" value="LIPID II FLIPPASE MURJ"/>
    <property type="match status" value="1"/>
</dbReference>